<feature type="domain" description="CBS" evidence="3">
    <location>
        <begin position="8"/>
        <end position="63"/>
    </location>
</feature>
<dbReference type="EMBL" id="BRXS01000002">
    <property type="protein sequence ID" value="GLC24880.1"/>
    <property type="molecule type" value="Genomic_DNA"/>
</dbReference>
<dbReference type="Proteomes" id="UP001161325">
    <property type="component" value="Unassembled WGS sequence"/>
</dbReference>
<dbReference type="PANTHER" id="PTHR48108">
    <property type="entry name" value="CBS DOMAIN-CONTAINING PROTEIN CBSX2, CHLOROPLASTIC"/>
    <property type="match status" value="1"/>
</dbReference>
<dbReference type="SUPFAM" id="SSF54631">
    <property type="entry name" value="CBS-domain pair"/>
    <property type="match status" value="1"/>
</dbReference>
<comment type="caution">
    <text evidence="4">The sequence shown here is derived from an EMBL/GenBank/DDBJ whole genome shotgun (WGS) entry which is preliminary data.</text>
</comment>
<evidence type="ECO:0000313" key="5">
    <source>
        <dbReference type="Proteomes" id="UP001161325"/>
    </source>
</evidence>
<sequence>MLRLRDIMTRDVLTVGPTTTLREAAELLATRHIGGVPVVEGSRLLGVVSATDILAFAAAATDEPQEPPMDDADEWIEPGGGGESPARWMASLVEHAELDVAPDDAPDGPSPLDRHTVAEVMTRRVVALPPDADAVTAAARLRTADVHRVLVVDADRLLGIVTTTDITRAVADRALERRTYVFAAAR</sequence>
<dbReference type="InterPro" id="IPR051462">
    <property type="entry name" value="CBS_domain-containing"/>
</dbReference>
<dbReference type="Gene3D" id="3.10.580.10">
    <property type="entry name" value="CBS-domain"/>
    <property type="match status" value="2"/>
</dbReference>
<feature type="domain" description="CBS" evidence="3">
    <location>
        <begin position="121"/>
        <end position="177"/>
    </location>
</feature>
<gene>
    <name evidence="4" type="ORF">rosag_13930</name>
</gene>
<evidence type="ECO:0000259" key="3">
    <source>
        <dbReference type="PROSITE" id="PS51371"/>
    </source>
</evidence>
<dbReference type="InterPro" id="IPR000644">
    <property type="entry name" value="CBS_dom"/>
</dbReference>
<dbReference type="PANTHER" id="PTHR48108:SF26">
    <property type="entry name" value="CBS DOMAIN-CONTAINING PROTEIN DDB_G0289609"/>
    <property type="match status" value="1"/>
</dbReference>
<keyword evidence="2" id="KW-0129">CBS domain</keyword>
<dbReference type="RefSeq" id="WP_284349323.1">
    <property type="nucleotide sequence ID" value="NZ_BRXS01000002.1"/>
</dbReference>
<protein>
    <recommendedName>
        <fullName evidence="3">CBS domain-containing protein</fullName>
    </recommendedName>
</protein>
<reference evidence="4" key="1">
    <citation type="submission" date="2022-08" db="EMBL/GenBank/DDBJ databases">
        <title>Draft genome sequencing of Roseisolibacter agri AW1220.</title>
        <authorList>
            <person name="Tobiishi Y."/>
            <person name="Tonouchi A."/>
        </authorList>
    </citation>
    <scope>NUCLEOTIDE SEQUENCE</scope>
    <source>
        <strain evidence="4">AW1220</strain>
    </source>
</reference>
<keyword evidence="5" id="KW-1185">Reference proteome</keyword>
<name>A0AA37V0N9_9BACT</name>
<evidence type="ECO:0000256" key="2">
    <source>
        <dbReference type="PROSITE-ProRule" id="PRU00703"/>
    </source>
</evidence>
<proteinExistence type="predicted"/>
<evidence type="ECO:0000313" key="4">
    <source>
        <dbReference type="EMBL" id="GLC24880.1"/>
    </source>
</evidence>
<dbReference type="SMART" id="SM00116">
    <property type="entry name" value="CBS"/>
    <property type="match status" value="2"/>
</dbReference>
<dbReference type="AlphaFoldDB" id="A0AA37V0N9"/>
<evidence type="ECO:0000256" key="1">
    <source>
        <dbReference type="ARBA" id="ARBA00022737"/>
    </source>
</evidence>
<dbReference type="Pfam" id="PF00571">
    <property type="entry name" value="CBS"/>
    <property type="match status" value="2"/>
</dbReference>
<accession>A0AA37V0N9</accession>
<dbReference type="InterPro" id="IPR046342">
    <property type="entry name" value="CBS_dom_sf"/>
</dbReference>
<organism evidence="4 5">
    <name type="scientific">Roseisolibacter agri</name>
    <dbReference type="NCBI Taxonomy" id="2014610"/>
    <lineage>
        <taxon>Bacteria</taxon>
        <taxon>Pseudomonadati</taxon>
        <taxon>Gemmatimonadota</taxon>
        <taxon>Gemmatimonadia</taxon>
        <taxon>Gemmatimonadales</taxon>
        <taxon>Gemmatimonadaceae</taxon>
        <taxon>Roseisolibacter</taxon>
    </lineage>
</organism>
<dbReference type="PROSITE" id="PS51371">
    <property type="entry name" value="CBS"/>
    <property type="match status" value="2"/>
</dbReference>
<keyword evidence="1" id="KW-0677">Repeat</keyword>